<dbReference type="GO" id="GO:0005975">
    <property type="term" value="P:carbohydrate metabolic process"/>
    <property type="evidence" value="ECO:0007669"/>
    <property type="project" value="InterPro"/>
</dbReference>
<evidence type="ECO:0000256" key="1">
    <source>
        <dbReference type="ARBA" id="ARBA00009809"/>
    </source>
</evidence>
<evidence type="ECO:0000259" key="12">
    <source>
        <dbReference type="Pfam" id="PF21467"/>
    </source>
</evidence>
<dbReference type="PROSITE" id="PS01182">
    <property type="entry name" value="GLYCOSYL_HYDROL_F35"/>
    <property type="match status" value="1"/>
</dbReference>
<sequence>MADRRNSILVTFFCFISFIYICECQNDSFTIDYNGNTFILDGKPFRAISGSMHYSRTHPYYWKDRLMKMVAAGLNTVQTYVPWNIHEPTQGKYDFTGLANLELFLQTAQDVGLKVLMRSGPYICGEWEYGGLPAWLLTINPNMVVRTMDPDYIKAVDGWYDVLLPILKKYLHINGGPILMVQIENEYGSYFACDYDYLRFLYQKARTGLGEKAIIYTTDGDGDAYVKCGTVEGCYVTIDFGPTSNPASNFQVQRHFEPKGPLVNSEFYTGWLDHWGNPHAHTAIDTVCNSLDKILALGASVNMYMFEGGTNFGYWNGANAPPYQPVPTSYDYDSPLNETGDITDKYIAIRQTISKYQKLPEMPIPPNTPKGNYGDTDMNFVATVQDALSVLSPNQPVSSTYPLTMEQIKFYYGFILYRTKLPTDITTPTPLITGGVRDRGYVTIDQVPQGIFIRDDTTQVNITGKQGQYLDILVENTGRIGFATLMNYNTKGIIANVTLNGKILTDWTIYPISLENINGTTIFQHNIKSTGPKKNKGLQTPSIFIGKIPIPASSDEPKDTFLDPTNWTKGQALVNGFNLGRYWPVMGPQVTLYVPKPVLKEPSKLNYLVVLELENTTCTSSSVCKISFTDIPVINKIPPGFHSNIRNIPEGYPYHKRV</sequence>
<dbReference type="InterPro" id="IPR048912">
    <property type="entry name" value="BetaGal1-like_ABD1"/>
</dbReference>
<evidence type="ECO:0000256" key="6">
    <source>
        <dbReference type="PIRSR" id="PIRSR006336-1"/>
    </source>
</evidence>
<keyword evidence="2 9" id="KW-0732">Signal</keyword>
<dbReference type="GO" id="GO:0004565">
    <property type="term" value="F:beta-galactosidase activity"/>
    <property type="evidence" value="ECO:0007669"/>
    <property type="project" value="UniProtKB-EC"/>
</dbReference>
<dbReference type="SUPFAM" id="SSF49785">
    <property type="entry name" value="Galactose-binding domain-like"/>
    <property type="match status" value="1"/>
</dbReference>
<dbReference type="AlphaFoldDB" id="V3ZJV5"/>
<dbReference type="Pfam" id="PF21467">
    <property type="entry name" value="BetaGal_gal-bd"/>
    <property type="match status" value="1"/>
</dbReference>
<dbReference type="Pfam" id="PF21317">
    <property type="entry name" value="BetaGal_ABD_1"/>
    <property type="match status" value="1"/>
</dbReference>
<feature type="domain" description="Glycoside hydrolase 35 catalytic" evidence="10">
    <location>
        <begin position="37"/>
        <end position="355"/>
    </location>
</feature>
<dbReference type="InterPro" id="IPR026283">
    <property type="entry name" value="B-gal_1-like"/>
</dbReference>
<protein>
    <recommendedName>
        <fullName evidence="7">Beta-galactosidase</fullName>
        <ecNumber evidence="7">3.2.1.23</ecNumber>
    </recommendedName>
</protein>
<dbReference type="Gene3D" id="3.20.20.80">
    <property type="entry name" value="Glycosidases"/>
    <property type="match status" value="1"/>
</dbReference>
<dbReference type="PANTHER" id="PTHR23421">
    <property type="entry name" value="BETA-GALACTOSIDASE RELATED"/>
    <property type="match status" value="1"/>
</dbReference>
<dbReference type="PRINTS" id="PR00742">
    <property type="entry name" value="GLHYDRLASE35"/>
</dbReference>
<evidence type="ECO:0000256" key="7">
    <source>
        <dbReference type="RuleBase" id="RU000675"/>
    </source>
</evidence>
<dbReference type="Proteomes" id="UP000030746">
    <property type="component" value="Unassembled WGS sequence"/>
</dbReference>
<feature type="active site" description="Nucleophile" evidence="6">
    <location>
        <position position="266"/>
    </location>
</feature>
<feature type="domain" description="Beta-galactosidase 1-like first all-beta" evidence="11">
    <location>
        <begin position="402"/>
        <end position="512"/>
    </location>
</feature>
<evidence type="ECO:0000313" key="14">
    <source>
        <dbReference type="Proteomes" id="UP000030746"/>
    </source>
</evidence>
<feature type="chain" id="PRO_5004716352" description="Beta-galactosidase" evidence="9">
    <location>
        <begin position="25"/>
        <end position="658"/>
    </location>
</feature>
<gene>
    <name evidence="13" type="ORF">LOTGIDRAFT_236200</name>
</gene>
<dbReference type="OMA" id="FWNIHEQ"/>
<evidence type="ECO:0000256" key="2">
    <source>
        <dbReference type="ARBA" id="ARBA00022729"/>
    </source>
</evidence>
<dbReference type="EC" id="3.2.1.23" evidence="7"/>
<dbReference type="GeneID" id="20250076"/>
<dbReference type="OrthoDB" id="1657402at2759"/>
<dbReference type="CTD" id="20250076"/>
<dbReference type="InterPro" id="IPR019801">
    <property type="entry name" value="Glyco_hydro_35_CS"/>
</dbReference>
<evidence type="ECO:0000313" key="13">
    <source>
        <dbReference type="EMBL" id="ESO84522.1"/>
    </source>
</evidence>
<dbReference type="STRING" id="225164.V3ZJV5"/>
<evidence type="ECO:0000256" key="8">
    <source>
        <dbReference type="RuleBase" id="RU003679"/>
    </source>
</evidence>
<organism evidence="13 14">
    <name type="scientific">Lottia gigantea</name>
    <name type="common">Giant owl limpet</name>
    <dbReference type="NCBI Taxonomy" id="225164"/>
    <lineage>
        <taxon>Eukaryota</taxon>
        <taxon>Metazoa</taxon>
        <taxon>Spiralia</taxon>
        <taxon>Lophotrochozoa</taxon>
        <taxon>Mollusca</taxon>
        <taxon>Gastropoda</taxon>
        <taxon>Patellogastropoda</taxon>
        <taxon>Lottioidea</taxon>
        <taxon>Lottiidae</taxon>
        <taxon>Lottia</taxon>
    </lineage>
</organism>
<dbReference type="EMBL" id="KB203470">
    <property type="protein sequence ID" value="ESO84522.1"/>
    <property type="molecule type" value="Genomic_DNA"/>
</dbReference>
<name>V3ZJV5_LOTGI</name>
<evidence type="ECO:0000256" key="4">
    <source>
        <dbReference type="ARBA" id="ARBA00023180"/>
    </source>
</evidence>
<evidence type="ECO:0000256" key="3">
    <source>
        <dbReference type="ARBA" id="ARBA00022801"/>
    </source>
</evidence>
<dbReference type="Gene3D" id="2.60.120.260">
    <property type="entry name" value="Galactose-binding domain-like"/>
    <property type="match status" value="2"/>
</dbReference>
<dbReference type="SUPFAM" id="SSF51445">
    <property type="entry name" value="(Trans)glycosidases"/>
    <property type="match status" value="1"/>
</dbReference>
<dbReference type="PIRSF" id="PIRSF006336">
    <property type="entry name" value="B-gal"/>
    <property type="match status" value="1"/>
</dbReference>
<dbReference type="Pfam" id="PF01301">
    <property type="entry name" value="Glyco_hydro_35"/>
    <property type="match status" value="1"/>
</dbReference>
<dbReference type="HOGENOM" id="CLU_007853_7_2_1"/>
<dbReference type="InterPro" id="IPR017853">
    <property type="entry name" value="GH"/>
</dbReference>
<feature type="signal peptide" evidence="9">
    <location>
        <begin position="1"/>
        <end position="24"/>
    </location>
</feature>
<comment type="catalytic activity">
    <reaction evidence="7">
        <text>Hydrolysis of terminal non-reducing beta-D-galactose residues in beta-D-galactosides.</text>
        <dbReference type="EC" id="3.2.1.23"/>
    </reaction>
</comment>
<evidence type="ECO:0000259" key="11">
    <source>
        <dbReference type="Pfam" id="PF21317"/>
    </source>
</evidence>
<dbReference type="InterPro" id="IPR048913">
    <property type="entry name" value="BetaGal_gal-bd"/>
</dbReference>
<dbReference type="InterPro" id="IPR008979">
    <property type="entry name" value="Galactose-bd-like_sf"/>
</dbReference>
<reference evidence="13 14" key="1">
    <citation type="journal article" date="2013" name="Nature">
        <title>Insights into bilaterian evolution from three spiralian genomes.</title>
        <authorList>
            <person name="Simakov O."/>
            <person name="Marletaz F."/>
            <person name="Cho S.J."/>
            <person name="Edsinger-Gonzales E."/>
            <person name="Havlak P."/>
            <person name="Hellsten U."/>
            <person name="Kuo D.H."/>
            <person name="Larsson T."/>
            <person name="Lv J."/>
            <person name="Arendt D."/>
            <person name="Savage R."/>
            <person name="Osoegawa K."/>
            <person name="de Jong P."/>
            <person name="Grimwood J."/>
            <person name="Chapman J.A."/>
            <person name="Shapiro H."/>
            <person name="Aerts A."/>
            <person name="Otillar R.P."/>
            <person name="Terry A.Y."/>
            <person name="Boore J.L."/>
            <person name="Grigoriev I.V."/>
            <person name="Lindberg D.R."/>
            <person name="Seaver E.C."/>
            <person name="Weisblat D.A."/>
            <person name="Putnam N.H."/>
            <person name="Rokhsar D.S."/>
        </authorList>
    </citation>
    <scope>NUCLEOTIDE SEQUENCE [LARGE SCALE GENOMIC DNA]</scope>
</reference>
<feature type="domain" description="Beta-galactosidase galactose-binding" evidence="12">
    <location>
        <begin position="548"/>
        <end position="601"/>
    </location>
</feature>
<dbReference type="FunFam" id="2.60.120.260:FF:000021">
    <property type="entry name" value="Beta-galactosidase"/>
    <property type="match status" value="1"/>
</dbReference>
<feature type="active site" description="Proton donor" evidence="6">
    <location>
        <position position="186"/>
    </location>
</feature>
<keyword evidence="3 7" id="KW-0378">Hydrolase</keyword>
<proteinExistence type="inferred from homology"/>
<dbReference type="InterPro" id="IPR001944">
    <property type="entry name" value="Glycoside_Hdrlase_35"/>
</dbReference>
<keyword evidence="5 7" id="KW-0326">Glycosidase</keyword>
<dbReference type="InterPro" id="IPR031330">
    <property type="entry name" value="Gly_Hdrlase_35_cat"/>
</dbReference>
<comment type="similarity">
    <text evidence="1 8">Belongs to the glycosyl hydrolase 35 family.</text>
</comment>
<dbReference type="KEGG" id="lgi:LOTGIDRAFT_236200"/>
<dbReference type="RefSeq" id="XP_009064725.1">
    <property type="nucleotide sequence ID" value="XM_009066477.1"/>
</dbReference>
<keyword evidence="14" id="KW-1185">Reference proteome</keyword>
<evidence type="ECO:0000256" key="9">
    <source>
        <dbReference type="SAM" id="SignalP"/>
    </source>
</evidence>
<accession>V3ZJV5</accession>
<evidence type="ECO:0000259" key="10">
    <source>
        <dbReference type="Pfam" id="PF01301"/>
    </source>
</evidence>
<keyword evidence="4" id="KW-0325">Glycoprotein</keyword>
<evidence type="ECO:0000256" key="5">
    <source>
        <dbReference type="ARBA" id="ARBA00023295"/>
    </source>
</evidence>
<dbReference type="FunFam" id="3.20.20.80:FF:000017">
    <property type="entry name" value="Beta-galactosidase"/>
    <property type="match status" value="1"/>
</dbReference>